<gene>
    <name evidence="2" type="ORF">LCGC14_1480260</name>
</gene>
<dbReference type="AlphaFoldDB" id="A0A0F9J9P5"/>
<feature type="compositionally biased region" description="Basic residues" evidence="1">
    <location>
        <begin position="1"/>
        <end position="14"/>
    </location>
</feature>
<dbReference type="EMBL" id="LAZR01010513">
    <property type="protein sequence ID" value="KKM66529.1"/>
    <property type="molecule type" value="Genomic_DNA"/>
</dbReference>
<accession>A0A0F9J9P5</accession>
<evidence type="ECO:0000313" key="2">
    <source>
        <dbReference type="EMBL" id="KKM66529.1"/>
    </source>
</evidence>
<feature type="region of interest" description="Disordered" evidence="1">
    <location>
        <begin position="1"/>
        <end position="20"/>
    </location>
</feature>
<name>A0A0F9J9P5_9ZZZZ</name>
<organism evidence="2">
    <name type="scientific">marine sediment metagenome</name>
    <dbReference type="NCBI Taxonomy" id="412755"/>
    <lineage>
        <taxon>unclassified sequences</taxon>
        <taxon>metagenomes</taxon>
        <taxon>ecological metagenomes</taxon>
    </lineage>
</organism>
<protein>
    <submittedName>
        <fullName evidence="2">Uncharacterized protein</fullName>
    </submittedName>
</protein>
<evidence type="ECO:0000256" key="1">
    <source>
        <dbReference type="SAM" id="MobiDB-lite"/>
    </source>
</evidence>
<sequence length="80" mass="9074">MKTKVIKTKHVKNSKRNEENASHTSDYYYELVKVNNEIFDVIESGSVVFTVLFEGNANISPKNNELVAKTVFEGITKLSH</sequence>
<reference evidence="2" key="1">
    <citation type="journal article" date="2015" name="Nature">
        <title>Complex archaea that bridge the gap between prokaryotes and eukaryotes.</title>
        <authorList>
            <person name="Spang A."/>
            <person name="Saw J.H."/>
            <person name="Jorgensen S.L."/>
            <person name="Zaremba-Niedzwiedzka K."/>
            <person name="Martijn J."/>
            <person name="Lind A.E."/>
            <person name="van Eijk R."/>
            <person name="Schleper C."/>
            <person name="Guy L."/>
            <person name="Ettema T.J."/>
        </authorList>
    </citation>
    <scope>NUCLEOTIDE SEQUENCE</scope>
</reference>
<proteinExistence type="predicted"/>
<comment type="caution">
    <text evidence="2">The sequence shown here is derived from an EMBL/GenBank/DDBJ whole genome shotgun (WGS) entry which is preliminary data.</text>
</comment>